<feature type="compositionally biased region" description="Acidic residues" evidence="1">
    <location>
        <begin position="93"/>
        <end position="114"/>
    </location>
</feature>
<organism evidence="2 3">
    <name type="scientific">Thelephora terrestris</name>
    <dbReference type="NCBI Taxonomy" id="56493"/>
    <lineage>
        <taxon>Eukaryota</taxon>
        <taxon>Fungi</taxon>
        <taxon>Dikarya</taxon>
        <taxon>Basidiomycota</taxon>
        <taxon>Agaricomycotina</taxon>
        <taxon>Agaricomycetes</taxon>
        <taxon>Thelephorales</taxon>
        <taxon>Thelephoraceae</taxon>
        <taxon>Thelephora</taxon>
    </lineage>
</organism>
<dbReference type="Gene3D" id="3.30.710.10">
    <property type="entry name" value="Potassium Channel Kv1.1, Chain A"/>
    <property type="match status" value="1"/>
</dbReference>
<keyword evidence="3" id="KW-1185">Reference proteome</keyword>
<dbReference type="OrthoDB" id="6359816at2759"/>
<evidence type="ECO:0000256" key="1">
    <source>
        <dbReference type="SAM" id="MobiDB-lite"/>
    </source>
</evidence>
<dbReference type="Proteomes" id="UP000736335">
    <property type="component" value="Unassembled WGS sequence"/>
</dbReference>
<reference evidence="2" key="1">
    <citation type="journal article" date="2020" name="Nat. Commun.">
        <title>Large-scale genome sequencing of mycorrhizal fungi provides insights into the early evolution of symbiotic traits.</title>
        <authorList>
            <person name="Miyauchi S."/>
            <person name="Kiss E."/>
            <person name="Kuo A."/>
            <person name="Drula E."/>
            <person name="Kohler A."/>
            <person name="Sanchez-Garcia M."/>
            <person name="Morin E."/>
            <person name="Andreopoulos B."/>
            <person name="Barry K.W."/>
            <person name="Bonito G."/>
            <person name="Buee M."/>
            <person name="Carver A."/>
            <person name="Chen C."/>
            <person name="Cichocki N."/>
            <person name="Clum A."/>
            <person name="Culley D."/>
            <person name="Crous P.W."/>
            <person name="Fauchery L."/>
            <person name="Girlanda M."/>
            <person name="Hayes R.D."/>
            <person name="Keri Z."/>
            <person name="LaButti K."/>
            <person name="Lipzen A."/>
            <person name="Lombard V."/>
            <person name="Magnuson J."/>
            <person name="Maillard F."/>
            <person name="Murat C."/>
            <person name="Nolan M."/>
            <person name="Ohm R.A."/>
            <person name="Pangilinan J."/>
            <person name="Pereira M.F."/>
            <person name="Perotto S."/>
            <person name="Peter M."/>
            <person name="Pfister S."/>
            <person name="Riley R."/>
            <person name="Sitrit Y."/>
            <person name="Stielow J.B."/>
            <person name="Szollosi G."/>
            <person name="Zifcakova L."/>
            <person name="Stursova M."/>
            <person name="Spatafora J.W."/>
            <person name="Tedersoo L."/>
            <person name="Vaario L.M."/>
            <person name="Yamada A."/>
            <person name="Yan M."/>
            <person name="Wang P."/>
            <person name="Xu J."/>
            <person name="Bruns T."/>
            <person name="Baldrian P."/>
            <person name="Vilgalys R."/>
            <person name="Dunand C."/>
            <person name="Henrissat B."/>
            <person name="Grigoriev I.V."/>
            <person name="Hibbett D."/>
            <person name="Nagy L.G."/>
            <person name="Martin F.M."/>
        </authorList>
    </citation>
    <scope>NUCLEOTIDE SEQUENCE</scope>
    <source>
        <strain evidence="2">UH-Tt-Lm1</strain>
    </source>
</reference>
<comment type="caution">
    <text evidence="2">The sequence shown here is derived from an EMBL/GenBank/DDBJ whole genome shotgun (WGS) entry which is preliminary data.</text>
</comment>
<evidence type="ECO:0000313" key="2">
    <source>
        <dbReference type="EMBL" id="KAF9779861.1"/>
    </source>
</evidence>
<accession>A0A9P6H691</accession>
<protein>
    <recommendedName>
        <fullName evidence="4">BTB domain-containing protein</fullName>
    </recommendedName>
</protein>
<proteinExistence type="predicted"/>
<feature type="region of interest" description="Disordered" evidence="1">
    <location>
        <begin position="93"/>
        <end position="116"/>
    </location>
</feature>
<evidence type="ECO:0000313" key="3">
    <source>
        <dbReference type="Proteomes" id="UP000736335"/>
    </source>
</evidence>
<dbReference type="AlphaFoldDB" id="A0A9P6H691"/>
<evidence type="ECO:0008006" key="4">
    <source>
        <dbReference type="Google" id="ProtNLM"/>
    </source>
</evidence>
<dbReference type="InterPro" id="IPR011333">
    <property type="entry name" value="SKP1/BTB/POZ_sf"/>
</dbReference>
<dbReference type="EMBL" id="WIUZ02000018">
    <property type="protein sequence ID" value="KAF9779861.1"/>
    <property type="molecule type" value="Genomic_DNA"/>
</dbReference>
<sequence>MAPPHFLLDALSDSIASGTFIDTKFYAFTRRDAHGRVCSPRALYGNSRILGTVPYFSTLFSEGFSKGRLRDINDGFPSDSHPYTEDYDYLSDSDLEEGSSCLGEDEGEPQEAEDDNSHQILENAEVTQPAVSDSPPPAPLIIEAQGDNRSIPLLVRCFSTFVNLGHSASDDPPRMGKVAIVRDTGAVTFEALLYFLFTDEINFAPLSSDSRHELPAQARVGDWSAGKPPSPSAKSIYRLADKYDIPTLKERAMAHIRNNLDHCDIVGEIFSSFTYFFPEILSMQVSFLVNKMNEESKGGAEGPTRTRLRSEIASLSRSETRRATEALVMIWNCIREPLKPLMTQPKSVVLVAPTHLPNWHRVQLALLKSITTGIFIDVQFYACSRVVDDLPMDPKPLFISSIVIEQWGPAITTQTVGTACLVDGPIDDYENGHGKPLSEIHTDETALTYGTETSPAENREVVLLISGAWKTWLSFFSYAYGNEMVFLPLQTPANVSNSGALACSPRSAYSLATTVGISPSKSLCWLRR</sequence>
<reference evidence="2" key="2">
    <citation type="submission" date="2020-11" db="EMBL/GenBank/DDBJ databases">
        <authorList>
            <consortium name="DOE Joint Genome Institute"/>
            <person name="Kuo A."/>
            <person name="Miyauchi S."/>
            <person name="Kiss E."/>
            <person name="Drula E."/>
            <person name="Kohler A."/>
            <person name="Sanchez-Garcia M."/>
            <person name="Andreopoulos B."/>
            <person name="Barry K.W."/>
            <person name="Bonito G."/>
            <person name="Buee M."/>
            <person name="Carver A."/>
            <person name="Chen C."/>
            <person name="Cichocki N."/>
            <person name="Clum A."/>
            <person name="Culley D."/>
            <person name="Crous P.W."/>
            <person name="Fauchery L."/>
            <person name="Girlanda M."/>
            <person name="Hayes R."/>
            <person name="Keri Z."/>
            <person name="Labutti K."/>
            <person name="Lipzen A."/>
            <person name="Lombard V."/>
            <person name="Magnuson J."/>
            <person name="Maillard F."/>
            <person name="Morin E."/>
            <person name="Murat C."/>
            <person name="Nolan M."/>
            <person name="Ohm R."/>
            <person name="Pangilinan J."/>
            <person name="Pereira M."/>
            <person name="Perotto S."/>
            <person name="Peter M."/>
            <person name="Riley R."/>
            <person name="Sitrit Y."/>
            <person name="Stielow B."/>
            <person name="Szollosi G."/>
            <person name="Zifcakova L."/>
            <person name="Stursova M."/>
            <person name="Spatafora J.W."/>
            <person name="Tedersoo L."/>
            <person name="Vaario L.-M."/>
            <person name="Yamada A."/>
            <person name="Yan M."/>
            <person name="Wang P."/>
            <person name="Xu J."/>
            <person name="Bruns T."/>
            <person name="Baldrian P."/>
            <person name="Vilgalys R."/>
            <person name="Henrissat B."/>
            <person name="Grigoriev I.V."/>
            <person name="Hibbett D."/>
            <person name="Nagy L.G."/>
            <person name="Martin F.M."/>
        </authorList>
    </citation>
    <scope>NUCLEOTIDE SEQUENCE</scope>
    <source>
        <strain evidence="2">UH-Tt-Lm1</strain>
    </source>
</reference>
<gene>
    <name evidence="2" type="ORF">BJ322DRAFT_346991</name>
</gene>
<dbReference type="CDD" id="cd14733">
    <property type="entry name" value="BACK"/>
    <property type="match status" value="1"/>
</dbReference>
<name>A0A9P6H691_9AGAM</name>